<proteinExistence type="predicted"/>
<feature type="compositionally biased region" description="Low complexity" evidence="1">
    <location>
        <begin position="96"/>
        <end position="105"/>
    </location>
</feature>
<sequence>MPSKPNLVFHTAPIAVETDHSAFTVNLSPSKPAQDLSHTTRPLAPIIEDWVFDSEDEYEINDPHSVPSFVQSSEQVKTPRHSIQPVEAPILDATLKPTSPKSNSSSRRKNRKTCFVCRSVDYLIK</sequence>
<evidence type="ECO:0000256" key="1">
    <source>
        <dbReference type="SAM" id="MobiDB-lite"/>
    </source>
</evidence>
<reference evidence="2" key="1">
    <citation type="journal article" date="2019" name="Sci. Rep.">
        <title>Draft genome of Tanacetum cinerariifolium, the natural source of mosquito coil.</title>
        <authorList>
            <person name="Yamashiro T."/>
            <person name="Shiraishi A."/>
            <person name="Satake H."/>
            <person name="Nakayama K."/>
        </authorList>
    </citation>
    <scope>NUCLEOTIDE SEQUENCE</scope>
</reference>
<dbReference type="AlphaFoldDB" id="A0A699TI95"/>
<comment type="caution">
    <text evidence="2">The sequence shown here is derived from an EMBL/GenBank/DDBJ whole genome shotgun (WGS) entry which is preliminary data.</text>
</comment>
<accession>A0A699TI95</accession>
<organism evidence="2">
    <name type="scientific">Tanacetum cinerariifolium</name>
    <name type="common">Dalmatian daisy</name>
    <name type="synonym">Chrysanthemum cinerariifolium</name>
    <dbReference type="NCBI Taxonomy" id="118510"/>
    <lineage>
        <taxon>Eukaryota</taxon>
        <taxon>Viridiplantae</taxon>
        <taxon>Streptophyta</taxon>
        <taxon>Embryophyta</taxon>
        <taxon>Tracheophyta</taxon>
        <taxon>Spermatophyta</taxon>
        <taxon>Magnoliopsida</taxon>
        <taxon>eudicotyledons</taxon>
        <taxon>Gunneridae</taxon>
        <taxon>Pentapetalae</taxon>
        <taxon>asterids</taxon>
        <taxon>campanulids</taxon>
        <taxon>Asterales</taxon>
        <taxon>Asteraceae</taxon>
        <taxon>Asteroideae</taxon>
        <taxon>Anthemideae</taxon>
        <taxon>Anthemidinae</taxon>
        <taxon>Tanacetum</taxon>
    </lineage>
</organism>
<gene>
    <name evidence="2" type="ORF">Tci_881509</name>
</gene>
<feature type="non-terminal residue" evidence="2">
    <location>
        <position position="125"/>
    </location>
</feature>
<protein>
    <submittedName>
        <fullName evidence="2">Uncharacterized protein</fullName>
    </submittedName>
</protein>
<name>A0A699TI95_TANCI</name>
<dbReference type="EMBL" id="BKCJ011246198">
    <property type="protein sequence ID" value="GFD09540.1"/>
    <property type="molecule type" value="Genomic_DNA"/>
</dbReference>
<feature type="region of interest" description="Disordered" evidence="1">
    <location>
        <begin position="62"/>
        <end position="110"/>
    </location>
</feature>
<evidence type="ECO:0000313" key="2">
    <source>
        <dbReference type="EMBL" id="GFD09540.1"/>
    </source>
</evidence>